<proteinExistence type="predicted"/>
<name>A0A699L284_TANCI</name>
<reference evidence="2" key="1">
    <citation type="journal article" date="2019" name="Sci. Rep.">
        <title>Draft genome of Tanacetum cinerariifolium, the natural source of mosquito coil.</title>
        <authorList>
            <person name="Yamashiro T."/>
            <person name="Shiraishi A."/>
            <person name="Satake H."/>
            <person name="Nakayama K."/>
        </authorList>
    </citation>
    <scope>NUCLEOTIDE SEQUENCE</scope>
</reference>
<feature type="non-terminal residue" evidence="2">
    <location>
        <position position="1"/>
    </location>
</feature>
<accession>A0A699L284</accession>
<organism evidence="2">
    <name type="scientific">Tanacetum cinerariifolium</name>
    <name type="common">Dalmatian daisy</name>
    <name type="synonym">Chrysanthemum cinerariifolium</name>
    <dbReference type="NCBI Taxonomy" id="118510"/>
    <lineage>
        <taxon>Eukaryota</taxon>
        <taxon>Viridiplantae</taxon>
        <taxon>Streptophyta</taxon>
        <taxon>Embryophyta</taxon>
        <taxon>Tracheophyta</taxon>
        <taxon>Spermatophyta</taxon>
        <taxon>Magnoliopsida</taxon>
        <taxon>eudicotyledons</taxon>
        <taxon>Gunneridae</taxon>
        <taxon>Pentapetalae</taxon>
        <taxon>asterids</taxon>
        <taxon>campanulids</taxon>
        <taxon>Asterales</taxon>
        <taxon>Asteraceae</taxon>
        <taxon>Asteroideae</taxon>
        <taxon>Anthemideae</taxon>
        <taxon>Anthemidinae</taxon>
        <taxon>Tanacetum</taxon>
    </lineage>
</organism>
<sequence length="290" mass="31999">SESLSPSCPSDRLQPSGGSNAIPPPITGNFMPPKPNLVFHTAPIVVETAHSAFTVKLSSFEPTQDFSHTNRPSTPINEERVFDSEDDSETTASQIAHSFIAHSFVQSTKQVTPPRHFVQPVKAPILAATPNPTSPKTSSSGKRKNRKICFVCRMLTQSKPVSITVVRPIYAVVPKIMVTRPRHAHSIDTKCKSTFRRYMTHGQSPKTSNSPPRVTAARALVVSATKGKKGKWVWRLKCPTLDHDFRITSALMTLKRHYYIDAQGRSKGELLGLKDFLSTVEITAAGYGFY</sequence>
<dbReference type="EMBL" id="BKCJ010573868">
    <property type="protein sequence ID" value="GFB20032.1"/>
    <property type="molecule type" value="Genomic_DNA"/>
</dbReference>
<protein>
    <submittedName>
        <fullName evidence="2">Uncharacterized protein</fullName>
    </submittedName>
</protein>
<feature type="region of interest" description="Disordered" evidence="1">
    <location>
        <begin position="1"/>
        <end position="28"/>
    </location>
</feature>
<comment type="caution">
    <text evidence="2">The sequence shown here is derived from an EMBL/GenBank/DDBJ whole genome shotgun (WGS) entry which is preliminary data.</text>
</comment>
<dbReference type="AlphaFoldDB" id="A0A699L284"/>
<evidence type="ECO:0000313" key="2">
    <source>
        <dbReference type="EMBL" id="GFB20032.1"/>
    </source>
</evidence>
<gene>
    <name evidence="2" type="ORF">Tci_692003</name>
</gene>
<evidence type="ECO:0000256" key="1">
    <source>
        <dbReference type="SAM" id="MobiDB-lite"/>
    </source>
</evidence>